<proteinExistence type="predicted"/>
<evidence type="ECO:0000313" key="1">
    <source>
        <dbReference type="Proteomes" id="UP000887576"/>
    </source>
</evidence>
<sequence>MNQNADGTCSLCACPEGFGGDCCEIPPPYGCDLNPCSDTNSTSQHFNCDNLENGLRLCTCSEGWTGDKCDKEIDGCNPNPCQNSGDCTKQNNGGYQCKCKKDYTGTMCQTYMKCNDWWVNCGCKSNPCKNNGTCIEKFYGNYECQCVNQNYTGDKCEKIPCQTNPCEHGGHCYTDPDGKQTCMCLSIWTGDNCEITNNCEPNPCQFTYFGSQKAYANCTNLIGDYECDCPEGTSGKSCEINHDDCWINGQNPCTSVDWKANCTDGLNDYRCFCGPDYTGQNCSMSIIVWEVLEAFGGSQSIVDLLEEVVKNPSLIKDMLPFLLGQMSTDNQSAMSWDHQDLFLWAAYEKTELEIGKDIVKTFDTTLGNCFTFNHEQSQKTYKFRTGGAPGGFKTLMRVRQDEYLQWYDTAALLVFVHPQDETIFSESVRYQVAPNRSVQIITNKITYARLSGKYGVCIENKDDVKSYYYSGKYTTSGCLRSCYQDAVYEQCSCMDPRYANDPDVKVCGIDNWDCVNNVTAVKGDASNWKSCICPAPCSETQYESDWSRSAFVSIDVYCESIKQTKSPQDYKDCMTQYQDMAYIEVYIPSLYQKVFQETPKMTFNQFISYTGGLVGVFTGFCIMTGIEFAFLIIFLCRAIFFKTEQSYMAKSN</sequence>
<organism evidence="1 2">
    <name type="scientific">Panagrolaimus sp. JU765</name>
    <dbReference type="NCBI Taxonomy" id="591449"/>
    <lineage>
        <taxon>Eukaryota</taxon>
        <taxon>Metazoa</taxon>
        <taxon>Ecdysozoa</taxon>
        <taxon>Nematoda</taxon>
        <taxon>Chromadorea</taxon>
        <taxon>Rhabditida</taxon>
        <taxon>Tylenchina</taxon>
        <taxon>Panagrolaimomorpha</taxon>
        <taxon>Panagrolaimoidea</taxon>
        <taxon>Panagrolaimidae</taxon>
        <taxon>Panagrolaimus</taxon>
    </lineage>
</organism>
<protein>
    <submittedName>
        <fullName evidence="2">EGF-like domain-containing protein</fullName>
    </submittedName>
</protein>
<dbReference type="WBParaSite" id="JU765_v2.g16790.t1">
    <property type="protein sequence ID" value="JU765_v2.g16790.t1"/>
    <property type="gene ID" value="JU765_v2.g16790"/>
</dbReference>
<accession>A0AC34QJ19</accession>
<reference evidence="2" key="1">
    <citation type="submission" date="2022-11" db="UniProtKB">
        <authorList>
            <consortium name="WormBaseParasite"/>
        </authorList>
    </citation>
    <scope>IDENTIFICATION</scope>
</reference>
<dbReference type="Proteomes" id="UP000887576">
    <property type="component" value="Unplaced"/>
</dbReference>
<name>A0AC34QJ19_9BILA</name>
<evidence type="ECO:0000313" key="2">
    <source>
        <dbReference type="WBParaSite" id="JU765_v2.g16790.t1"/>
    </source>
</evidence>